<dbReference type="Gene3D" id="2.30.30.490">
    <property type="match status" value="1"/>
</dbReference>
<feature type="domain" description="BAH" evidence="1">
    <location>
        <begin position="1"/>
        <end position="100"/>
    </location>
</feature>
<accession>A0AAD7HT43</accession>
<name>A0AAD7HT43_9AGAR</name>
<protein>
    <recommendedName>
        <fullName evidence="1">BAH domain-containing protein</fullName>
    </recommendedName>
</protein>
<dbReference type="InterPro" id="IPR001025">
    <property type="entry name" value="BAH_dom"/>
</dbReference>
<sequence length="296" mass="32988">MVKVKEIRSKPDGEVWVKVNWFYSPQEVSEKVPAFDASKCAKYERIYSHHSEIVSALTFEALVTMVEFVEDDPDQPRILQDQFFHRYYLETNREKFNALQYTCDGALEPLGAKSCSCGEPYNPEDSDSRVMHWCPRPGCRRAYHRSCLIEDAHHAMLKGQNNLVCARLSSSADTDEAVTTPGRDILRRVPDDLVFLAAQPMVRGGAYGVAGNVAIVVRARRVVHAALPIVGHESFSGSEAEGLCILDAELELDLDLYSWYEDSGFASWEDAIVEARLSSEAQTEGVFVCPTCGGAL</sequence>
<evidence type="ECO:0000313" key="3">
    <source>
        <dbReference type="Proteomes" id="UP001215598"/>
    </source>
</evidence>
<proteinExistence type="predicted"/>
<dbReference type="Proteomes" id="UP001215598">
    <property type="component" value="Unassembled WGS sequence"/>
</dbReference>
<evidence type="ECO:0000313" key="2">
    <source>
        <dbReference type="EMBL" id="KAJ7726923.1"/>
    </source>
</evidence>
<dbReference type="AlphaFoldDB" id="A0AAD7HT43"/>
<gene>
    <name evidence="2" type="ORF">B0H16DRAFT_1591780</name>
</gene>
<dbReference type="PROSITE" id="PS51038">
    <property type="entry name" value="BAH"/>
    <property type="match status" value="1"/>
</dbReference>
<dbReference type="EMBL" id="JARKIB010000183">
    <property type="protein sequence ID" value="KAJ7726923.1"/>
    <property type="molecule type" value="Genomic_DNA"/>
</dbReference>
<organism evidence="2 3">
    <name type="scientific">Mycena metata</name>
    <dbReference type="NCBI Taxonomy" id="1033252"/>
    <lineage>
        <taxon>Eukaryota</taxon>
        <taxon>Fungi</taxon>
        <taxon>Dikarya</taxon>
        <taxon>Basidiomycota</taxon>
        <taxon>Agaricomycotina</taxon>
        <taxon>Agaricomycetes</taxon>
        <taxon>Agaricomycetidae</taxon>
        <taxon>Agaricales</taxon>
        <taxon>Marasmiineae</taxon>
        <taxon>Mycenaceae</taxon>
        <taxon>Mycena</taxon>
    </lineage>
</organism>
<dbReference type="InterPro" id="IPR043151">
    <property type="entry name" value="BAH_sf"/>
</dbReference>
<evidence type="ECO:0000259" key="1">
    <source>
        <dbReference type="PROSITE" id="PS51038"/>
    </source>
</evidence>
<comment type="caution">
    <text evidence="2">The sequence shown here is derived from an EMBL/GenBank/DDBJ whole genome shotgun (WGS) entry which is preliminary data.</text>
</comment>
<keyword evidence="3" id="KW-1185">Reference proteome</keyword>
<dbReference type="GO" id="GO:0003682">
    <property type="term" value="F:chromatin binding"/>
    <property type="evidence" value="ECO:0007669"/>
    <property type="project" value="InterPro"/>
</dbReference>
<dbReference type="PANTHER" id="PTHR46364">
    <property type="entry name" value="OS08G0421900 PROTEIN"/>
    <property type="match status" value="1"/>
</dbReference>
<reference evidence="2" key="1">
    <citation type="submission" date="2023-03" db="EMBL/GenBank/DDBJ databases">
        <title>Massive genome expansion in bonnet fungi (Mycena s.s.) driven by repeated elements and novel gene families across ecological guilds.</title>
        <authorList>
            <consortium name="Lawrence Berkeley National Laboratory"/>
            <person name="Harder C.B."/>
            <person name="Miyauchi S."/>
            <person name="Viragh M."/>
            <person name="Kuo A."/>
            <person name="Thoen E."/>
            <person name="Andreopoulos B."/>
            <person name="Lu D."/>
            <person name="Skrede I."/>
            <person name="Drula E."/>
            <person name="Henrissat B."/>
            <person name="Morin E."/>
            <person name="Kohler A."/>
            <person name="Barry K."/>
            <person name="LaButti K."/>
            <person name="Morin E."/>
            <person name="Salamov A."/>
            <person name="Lipzen A."/>
            <person name="Mereny Z."/>
            <person name="Hegedus B."/>
            <person name="Baldrian P."/>
            <person name="Stursova M."/>
            <person name="Weitz H."/>
            <person name="Taylor A."/>
            <person name="Grigoriev I.V."/>
            <person name="Nagy L.G."/>
            <person name="Martin F."/>
            <person name="Kauserud H."/>
        </authorList>
    </citation>
    <scope>NUCLEOTIDE SEQUENCE</scope>
    <source>
        <strain evidence="2">CBHHK182m</strain>
    </source>
</reference>
<dbReference type="CDD" id="cd04370">
    <property type="entry name" value="BAH"/>
    <property type="match status" value="1"/>
</dbReference>